<reference evidence="4" key="1">
    <citation type="journal article" date="2019" name="IScience">
        <title>Narwhal Genome Reveals Long-Term Low Genetic Diversity despite Current Large Abundance Size.</title>
        <authorList>
            <person name="Westbury M.V."/>
            <person name="Petersen B."/>
            <person name="Garde E."/>
            <person name="Heide-Jorgensen M.P."/>
            <person name="Lorenzen E.D."/>
        </authorList>
    </citation>
    <scope>NUCLEOTIDE SEQUENCE [LARGE SCALE GENOMIC DNA]</scope>
</reference>
<dbReference type="Gene3D" id="2.40.50.550">
    <property type="match status" value="1"/>
</dbReference>
<dbReference type="InterPro" id="IPR032076">
    <property type="entry name" value="TTC5_OB"/>
</dbReference>
<gene>
    <name evidence="3" type="ORF">EI555_009686</name>
</gene>
<dbReference type="AlphaFoldDB" id="A0A4U1ELS1"/>
<sequence length="482" mass="53514">MCLCGYKVGGGEAKGVWEMMAEEEEEVKEILPKLQELVDRLYSFRECYFETHGVEDAGRKQQDVREEMEKTLQQMEEVVGSVQGKAQVLMLTGKALNVTPNYSPKAEELLSKAVKLEPKLVEAWNQLGEVYWKKGDVTAAHTCFSGALTHCKNKVSLQNLSMVLRQLRTDSGDEHSRHVMDSVQQAKLAVQMDILDGRSWYILGNAYLSLYFNTGQNPKISQQALSAYAQALHKYEENYGEALEGFSRAAALDPAWPEPQQREQQLLDFLNRLTSLLESKGKVKTRKLQSMLGSLRPAHLGPCGDGRYQSASGQKVTLERKPLSALQPGVNSGAVVLGKVVFSLTMEEKVPFTFGLVDSDGPCCAVMVYNIVQSWGVLIGDSVAIPEPNLRLHQIQHKGKLLALYLSQIFLLKIENFGKITSPMLVQLCLMICNEPLYICLFQDYSFSSVRVETPLLLVVNGKPQGSSSQAAATVASRPQCE</sequence>
<dbReference type="Pfam" id="PF16669">
    <property type="entry name" value="TTC5_OB"/>
    <property type="match status" value="1"/>
</dbReference>
<evidence type="ECO:0000313" key="4">
    <source>
        <dbReference type="Proteomes" id="UP000308365"/>
    </source>
</evidence>
<comment type="caution">
    <text evidence="3">The sequence shown here is derived from an EMBL/GenBank/DDBJ whole genome shotgun (WGS) entry which is preliminary data.</text>
</comment>
<dbReference type="Proteomes" id="UP000308365">
    <property type="component" value="Unassembled WGS sequence"/>
</dbReference>
<dbReference type="EMBL" id="RWIC01001141">
    <property type="protein sequence ID" value="TKC37419.1"/>
    <property type="molecule type" value="Genomic_DNA"/>
</dbReference>
<organism evidence="3 4">
    <name type="scientific">Monodon monoceros</name>
    <name type="common">Narwhal</name>
    <name type="synonym">Ceratodon monodon</name>
    <dbReference type="NCBI Taxonomy" id="40151"/>
    <lineage>
        <taxon>Eukaryota</taxon>
        <taxon>Metazoa</taxon>
        <taxon>Chordata</taxon>
        <taxon>Craniata</taxon>
        <taxon>Vertebrata</taxon>
        <taxon>Euteleostomi</taxon>
        <taxon>Mammalia</taxon>
        <taxon>Eutheria</taxon>
        <taxon>Laurasiatheria</taxon>
        <taxon>Artiodactyla</taxon>
        <taxon>Whippomorpha</taxon>
        <taxon>Cetacea</taxon>
        <taxon>Odontoceti</taxon>
        <taxon>Monodontidae</taxon>
        <taxon>Monodon</taxon>
    </lineage>
</organism>
<name>A0A4U1ELS1_MONMO</name>
<feature type="domain" description="Tetratricopeptide repeat protein 5 OB fold" evidence="2">
    <location>
        <begin position="318"/>
        <end position="473"/>
    </location>
</feature>
<evidence type="ECO:0000313" key="3">
    <source>
        <dbReference type="EMBL" id="TKC37419.1"/>
    </source>
</evidence>
<dbReference type="Gene3D" id="1.25.40.10">
    <property type="entry name" value="Tetratricopeptide repeat domain"/>
    <property type="match status" value="1"/>
</dbReference>
<dbReference type="InterPro" id="IPR011990">
    <property type="entry name" value="TPR-like_helical_dom_sf"/>
</dbReference>
<evidence type="ECO:0000259" key="2">
    <source>
        <dbReference type="Pfam" id="PF16669"/>
    </source>
</evidence>
<keyword evidence="1" id="KW-0175">Coiled coil</keyword>
<feature type="coiled-coil region" evidence="1">
    <location>
        <begin position="54"/>
        <end position="85"/>
    </location>
</feature>
<protein>
    <recommendedName>
        <fullName evidence="2">Tetratricopeptide repeat protein 5 OB fold domain-containing protein</fullName>
    </recommendedName>
</protein>
<proteinExistence type="predicted"/>
<accession>A0A4U1ELS1</accession>
<dbReference type="InterPro" id="IPR038645">
    <property type="entry name" value="TTC5_OB_sf"/>
</dbReference>
<dbReference type="SUPFAM" id="SSF48452">
    <property type="entry name" value="TPR-like"/>
    <property type="match status" value="1"/>
</dbReference>
<evidence type="ECO:0000256" key="1">
    <source>
        <dbReference type="SAM" id="Coils"/>
    </source>
</evidence>